<proteinExistence type="predicted"/>
<feature type="region of interest" description="Disordered" evidence="1">
    <location>
        <begin position="1"/>
        <end position="24"/>
    </location>
</feature>
<organism evidence="2 3">
    <name type="scientific">Ephemerocybe angulata</name>
    <dbReference type="NCBI Taxonomy" id="980116"/>
    <lineage>
        <taxon>Eukaryota</taxon>
        <taxon>Fungi</taxon>
        <taxon>Dikarya</taxon>
        <taxon>Basidiomycota</taxon>
        <taxon>Agaricomycotina</taxon>
        <taxon>Agaricomycetes</taxon>
        <taxon>Agaricomycetidae</taxon>
        <taxon>Agaricales</taxon>
        <taxon>Agaricineae</taxon>
        <taxon>Psathyrellaceae</taxon>
        <taxon>Ephemerocybe</taxon>
    </lineage>
</organism>
<evidence type="ECO:0000256" key="1">
    <source>
        <dbReference type="SAM" id="MobiDB-lite"/>
    </source>
</evidence>
<comment type="caution">
    <text evidence="2">The sequence shown here is derived from an EMBL/GenBank/DDBJ whole genome shotgun (WGS) entry which is preliminary data.</text>
</comment>
<feature type="compositionally biased region" description="Basic and acidic residues" evidence="1">
    <location>
        <begin position="154"/>
        <end position="165"/>
    </location>
</feature>
<evidence type="ECO:0000313" key="3">
    <source>
        <dbReference type="Proteomes" id="UP000521943"/>
    </source>
</evidence>
<evidence type="ECO:0000313" key="2">
    <source>
        <dbReference type="EMBL" id="KAF6750893.1"/>
    </source>
</evidence>
<feature type="region of interest" description="Disordered" evidence="1">
    <location>
        <begin position="104"/>
        <end position="171"/>
    </location>
</feature>
<feature type="compositionally biased region" description="Basic and acidic residues" evidence="1">
    <location>
        <begin position="7"/>
        <end position="24"/>
    </location>
</feature>
<dbReference type="Proteomes" id="UP000521943">
    <property type="component" value="Unassembled WGS sequence"/>
</dbReference>
<feature type="compositionally biased region" description="Polar residues" evidence="1">
    <location>
        <begin position="142"/>
        <end position="153"/>
    </location>
</feature>
<gene>
    <name evidence="2" type="ORF">DFP72DRAFT_506965</name>
</gene>
<reference evidence="2 3" key="1">
    <citation type="submission" date="2020-07" db="EMBL/GenBank/DDBJ databases">
        <title>Comparative genomics of pyrophilous fungi reveals a link between fire events and developmental genes.</title>
        <authorList>
            <consortium name="DOE Joint Genome Institute"/>
            <person name="Steindorff A.S."/>
            <person name="Carver A."/>
            <person name="Calhoun S."/>
            <person name="Stillman K."/>
            <person name="Liu H."/>
            <person name="Lipzen A."/>
            <person name="Pangilinan J."/>
            <person name="Labutti K."/>
            <person name="Bruns T.D."/>
            <person name="Grigoriev I.V."/>
        </authorList>
    </citation>
    <scope>NUCLEOTIDE SEQUENCE [LARGE SCALE GENOMIC DNA]</scope>
    <source>
        <strain evidence="2 3">CBS 144469</strain>
    </source>
</reference>
<dbReference type="AlphaFoldDB" id="A0A8H6HS56"/>
<sequence length="226" mass="24562">MASGKSRVGDEHAPLPADRHRNNPQYRVEEVRNASLGDNWGTMIQGAHSPKISTGTVTKSNARDQINVHGGKVKIYLSSDSRPPEMTLQRMGIARALSRVLSKIKSRPPPSEEPSSSTEDVVGRDLQHQDDSRAGRSESTEIDTSPSGSSFQEQETRFGKEREGITRTLPNRQAGLSLLPLDKLDPGSLGFSDSSNPIPAEIYVGSMLGYGLGLACSVLEHQTPFR</sequence>
<keyword evidence="3" id="KW-1185">Reference proteome</keyword>
<name>A0A8H6HS56_9AGAR</name>
<accession>A0A8H6HS56</accession>
<protein>
    <submittedName>
        <fullName evidence="2">Uncharacterized protein</fullName>
    </submittedName>
</protein>
<dbReference type="OrthoDB" id="10548282at2759"/>
<dbReference type="EMBL" id="JACGCI010000054">
    <property type="protein sequence ID" value="KAF6750893.1"/>
    <property type="molecule type" value="Genomic_DNA"/>
</dbReference>
<feature type="compositionally biased region" description="Basic and acidic residues" evidence="1">
    <location>
        <begin position="121"/>
        <end position="139"/>
    </location>
</feature>